<dbReference type="CDD" id="cd07067">
    <property type="entry name" value="HP_PGM_like"/>
    <property type="match status" value="1"/>
</dbReference>
<dbReference type="Pfam" id="PF00300">
    <property type="entry name" value="His_Phos_1"/>
    <property type="match status" value="1"/>
</dbReference>
<dbReference type="KEGG" id="mshj:MSHI_39700"/>
<dbReference type="Gene3D" id="3.40.50.1240">
    <property type="entry name" value="Phosphoglycerate mutase-like"/>
    <property type="match status" value="1"/>
</dbReference>
<dbReference type="Pfam" id="PF00934">
    <property type="entry name" value="PE"/>
    <property type="match status" value="1"/>
</dbReference>
<dbReference type="InterPro" id="IPR013078">
    <property type="entry name" value="His_Pase_superF_clade-1"/>
</dbReference>
<dbReference type="InterPro" id="IPR029033">
    <property type="entry name" value="His_PPase_superfam"/>
</dbReference>
<proteinExistence type="predicted"/>
<dbReference type="SUPFAM" id="SSF140459">
    <property type="entry name" value="PE/PPE dimer-like"/>
    <property type="match status" value="1"/>
</dbReference>
<dbReference type="InterPro" id="IPR050275">
    <property type="entry name" value="PGM_Phosphatase"/>
</dbReference>
<evidence type="ECO:0000313" key="2">
    <source>
        <dbReference type="EMBL" id="BBX76064.1"/>
    </source>
</evidence>
<gene>
    <name evidence="2" type="ORF">MSHI_39700</name>
</gene>
<dbReference type="SUPFAM" id="SSF53254">
    <property type="entry name" value="Phosphoglycerate mutase-like"/>
    <property type="match status" value="1"/>
</dbReference>
<evidence type="ECO:0000313" key="3">
    <source>
        <dbReference type="Proteomes" id="UP000467236"/>
    </source>
</evidence>
<protein>
    <recommendedName>
        <fullName evidence="1">PE domain-containing protein</fullName>
    </recommendedName>
</protein>
<dbReference type="AlphaFoldDB" id="A0A7I7MUW8"/>
<dbReference type="Proteomes" id="UP000467236">
    <property type="component" value="Chromosome"/>
</dbReference>
<dbReference type="GO" id="GO:0005737">
    <property type="term" value="C:cytoplasm"/>
    <property type="evidence" value="ECO:0007669"/>
    <property type="project" value="TreeGrafter"/>
</dbReference>
<dbReference type="EMBL" id="AP022575">
    <property type="protein sequence ID" value="BBX76064.1"/>
    <property type="molecule type" value="Genomic_DNA"/>
</dbReference>
<dbReference type="Pfam" id="PF21526">
    <property type="entry name" value="PGRS"/>
    <property type="match status" value="1"/>
</dbReference>
<dbReference type="SMART" id="SM00855">
    <property type="entry name" value="PGAM"/>
    <property type="match status" value="1"/>
</dbReference>
<evidence type="ECO:0000259" key="1">
    <source>
        <dbReference type="Pfam" id="PF00934"/>
    </source>
</evidence>
<dbReference type="InterPro" id="IPR000084">
    <property type="entry name" value="PE-PGRS_N"/>
</dbReference>
<dbReference type="PANTHER" id="PTHR48100">
    <property type="entry name" value="BROAD-SPECIFICITY PHOSPHATASE YOR283W-RELATED"/>
    <property type="match status" value="1"/>
</dbReference>
<dbReference type="Gene3D" id="1.10.287.850">
    <property type="entry name" value="HP0062-like domain"/>
    <property type="match status" value="1"/>
</dbReference>
<organism evidence="2 3">
    <name type="scientific">Mycobacterium shinjukuense</name>
    <dbReference type="NCBI Taxonomy" id="398694"/>
    <lineage>
        <taxon>Bacteria</taxon>
        <taxon>Bacillati</taxon>
        <taxon>Actinomycetota</taxon>
        <taxon>Actinomycetes</taxon>
        <taxon>Mycobacteriales</taxon>
        <taxon>Mycobacteriaceae</taxon>
        <taxon>Mycobacterium</taxon>
    </lineage>
</organism>
<dbReference type="PANTHER" id="PTHR48100:SF58">
    <property type="entry name" value="PE-PGRS FAMILY PROTEIN PE_PGRS11"/>
    <property type="match status" value="1"/>
</dbReference>
<name>A0A7I7MUW8_9MYCO</name>
<dbReference type="InterPro" id="IPR048996">
    <property type="entry name" value="PGRS_rpt"/>
</dbReference>
<keyword evidence="3" id="KW-1185">Reference proteome</keyword>
<feature type="domain" description="PE" evidence="1">
    <location>
        <begin position="1"/>
        <end position="90"/>
    </location>
</feature>
<dbReference type="InterPro" id="IPR038332">
    <property type="entry name" value="PPE_sf"/>
</dbReference>
<reference evidence="2 3" key="1">
    <citation type="journal article" date="2019" name="Emerg. Microbes Infect.">
        <title>Comprehensive subspecies identification of 175 nontuberculous mycobacteria species based on 7547 genomic profiles.</title>
        <authorList>
            <person name="Matsumoto Y."/>
            <person name="Kinjo T."/>
            <person name="Motooka D."/>
            <person name="Nabeya D."/>
            <person name="Jung N."/>
            <person name="Uechi K."/>
            <person name="Horii T."/>
            <person name="Iida T."/>
            <person name="Fujita J."/>
            <person name="Nakamura S."/>
        </authorList>
    </citation>
    <scope>NUCLEOTIDE SEQUENCE [LARGE SCALE GENOMIC DNA]</scope>
    <source>
        <strain evidence="2 3">JCM 14233</strain>
    </source>
</reference>
<dbReference type="GO" id="GO:0016791">
    <property type="term" value="F:phosphatase activity"/>
    <property type="evidence" value="ECO:0007669"/>
    <property type="project" value="TreeGrafter"/>
</dbReference>
<sequence>MLVATDMVETVAAEVAQIGSAVSAGNLAAAVPTTEVAAAAADEVSVAIAALFGAHARDYQAAAARAAAYHQRFVRALRASAASYLATEATVATSLQAAAAHPGSFGANGFQTLVYGPVHTAGQAWMHSPLGEALDPIVNAPTNMLFGRDLIGNGAAGTAASPHGGAGGLLFGDGGAGYSPTGGTEPVAGGHGGGAGLIGDGGVGGAGFAGGAGGMGGTGGWLMGNGGLGGAGGAVTGVGLVGGPGGAGGQALLFGNGGLGGAGGASPLGTSGVGGAVGRGGWFVGDGAAAMVATGGSGQTIVIDFVRHGQTAANAAGWIDTAVPGVPLTALGQQQAQAIANVLAPQGPYAGIFTSQLIRTQQTAAPLAALLGMNTQALPGLNEINAGVFDGLPQISPAGLLYLVGPIAWTLGFPLVPMLAPGSTDINGIVFDRAFDGAVHTMYDGALANPVVAADGKITAVAYSSAFTIAVGTMMNVDNPDLLLMLTHPLSNTGTVVVQGDPQGGWTLVSWEGIPVAPASLPTALFVDVRDLITAPQFAAYDIWQALLTGDPATIVTAMRDGVDEVGAAAVNFPVAVTEDVVDAVCGAGLAGLPSGLPNLLPRSC</sequence>
<accession>A0A7I7MUW8</accession>